<dbReference type="InterPro" id="IPR011009">
    <property type="entry name" value="Kinase-like_dom_sf"/>
</dbReference>
<protein>
    <recommendedName>
        <fullName evidence="3">Protein kinase domain-containing protein</fullName>
    </recommendedName>
</protein>
<dbReference type="Proteomes" id="UP000001542">
    <property type="component" value="Unassembled WGS sequence"/>
</dbReference>
<dbReference type="EMBL" id="DS113366">
    <property type="protein sequence ID" value="EAY09018.1"/>
    <property type="molecule type" value="Genomic_DNA"/>
</dbReference>
<reference evidence="1" key="1">
    <citation type="submission" date="2006-10" db="EMBL/GenBank/DDBJ databases">
        <authorList>
            <person name="Amadeo P."/>
            <person name="Zhao Q."/>
            <person name="Wortman J."/>
            <person name="Fraser-Liggett C."/>
            <person name="Carlton J."/>
        </authorList>
    </citation>
    <scope>NUCLEOTIDE SEQUENCE</scope>
    <source>
        <strain evidence="1">G3</strain>
    </source>
</reference>
<keyword evidence="2" id="KW-1185">Reference proteome</keyword>
<organism evidence="1 2">
    <name type="scientific">Trichomonas vaginalis (strain ATCC PRA-98 / G3)</name>
    <dbReference type="NCBI Taxonomy" id="412133"/>
    <lineage>
        <taxon>Eukaryota</taxon>
        <taxon>Metamonada</taxon>
        <taxon>Parabasalia</taxon>
        <taxon>Trichomonadida</taxon>
        <taxon>Trichomonadidae</taxon>
        <taxon>Trichomonas</taxon>
    </lineage>
</organism>
<evidence type="ECO:0000313" key="1">
    <source>
        <dbReference type="EMBL" id="EAY09018.1"/>
    </source>
</evidence>
<evidence type="ECO:0000313" key="2">
    <source>
        <dbReference type="Proteomes" id="UP000001542"/>
    </source>
</evidence>
<dbReference type="AlphaFoldDB" id="A2EEC0"/>
<gene>
    <name evidence="1" type="ORF">TVAG_073840</name>
</gene>
<evidence type="ECO:0008006" key="3">
    <source>
        <dbReference type="Google" id="ProtNLM"/>
    </source>
</evidence>
<dbReference type="KEGG" id="tva:4766929"/>
<accession>A2EEC0</accession>
<dbReference type="SUPFAM" id="SSF56112">
    <property type="entry name" value="Protein kinase-like (PK-like)"/>
    <property type="match status" value="1"/>
</dbReference>
<sequence>MTMPSPTDLIVCGGTVRITYLLSQTDYSCIYDGYTVSNNKPCIVKQYKFSIDEPALKREIELFKNNKEEFFPTLIAGPSVEKDGVFAAFSIYQGQMLNMMIENTSCLNAFEVINVLIQTYRMIKYLAGKRYAIFKLSPNIIRYDPTKPHIQFLEAIDLHDVTKETLDEKLIDSLTAVRSLIQKAIPWMVEQDCEDKWLSNEERMLNGFYRQLRDEPLKTLKNPMMKQDPKPISITEELDALANNALYAY</sequence>
<reference evidence="1" key="2">
    <citation type="journal article" date="2007" name="Science">
        <title>Draft genome sequence of the sexually transmitted pathogen Trichomonas vaginalis.</title>
        <authorList>
            <person name="Carlton J.M."/>
            <person name="Hirt R.P."/>
            <person name="Silva J.C."/>
            <person name="Delcher A.L."/>
            <person name="Schatz M."/>
            <person name="Zhao Q."/>
            <person name="Wortman J.R."/>
            <person name="Bidwell S.L."/>
            <person name="Alsmark U.C.M."/>
            <person name="Besteiro S."/>
            <person name="Sicheritz-Ponten T."/>
            <person name="Noel C.J."/>
            <person name="Dacks J.B."/>
            <person name="Foster P.G."/>
            <person name="Simillion C."/>
            <person name="Van de Peer Y."/>
            <person name="Miranda-Saavedra D."/>
            <person name="Barton G.J."/>
            <person name="Westrop G.D."/>
            <person name="Mueller S."/>
            <person name="Dessi D."/>
            <person name="Fiori P.L."/>
            <person name="Ren Q."/>
            <person name="Paulsen I."/>
            <person name="Zhang H."/>
            <person name="Bastida-Corcuera F.D."/>
            <person name="Simoes-Barbosa A."/>
            <person name="Brown M.T."/>
            <person name="Hayes R.D."/>
            <person name="Mukherjee M."/>
            <person name="Okumura C.Y."/>
            <person name="Schneider R."/>
            <person name="Smith A.J."/>
            <person name="Vanacova S."/>
            <person name="Villalvazo M."/>
            <person name="Haas B.J."/>
            <person name="Pertea M."/>
            <person name="Feldblyum T.V."/>
            <person name="Utterback T.R."/>
            <person name="Shu C.L."/>
            <person name="Osoegawa K."/>
            <person name="de Jong P.J."/>
            <person name="Hrdy I."/>
            <person name="Horvathova L."/>
            <person name="Zubacova Z."/>
            <person name="Dolezal P."/>
            <person name="Malik S.B."/>
            <person name="Logsdon J.M. Jr."/>
            <person name="Henze K."/>
            <person name="Gupta A."/>
            <person name="Wang C.C."/>
            <person name="Dunne R.L."/>
            <person name="Upcroft J.A."/>
            <person name="Upcroft P."/>
            <person name="White O."/>
            <person name="Salzberg S.L."/>
            <person name="Tang P."/>
            <person name="Chiu C.-H."/>
            <person name="Lee Y.-S."/>
            <person name="Embley T.M."/>
            <person name="Coombs G.H."/>
            <person name="Mottram J.C."/>
            <person name="Tachezy J."/>
            <person name="Fraser-Liggett C.M."/>
            <person name="Johnson P.J."/>
        </authorList>
    </citation>
    <scope>NUCLEOTIDE SEQUENCE [LARGE SCALE GENOMIC DNA]</scope>
    <source>
        <strain evidence="1">G3</strain>
    </source>
</reference>
<dbReference type="RefSeq" id="XP_001321241.1">
    <property type="nucleotide sequence ID" value="XM_001321206.1"/>
</dbReference>
<dbReference type="VEuPathDB" id="TrichDB:TVAGG3_0797640"/>
<name>A2EEC0_TRIV3</name>
<dbReference type="VEuPathDB" id="TrichDB:TVAG_073840"/>
<proteinExistence type="predicted"/>
<dbReference type="InParanoid" id="A2EEC0"/>